<protein>
    <submittedName>
        <fullName evidence="1">Uncharacterized protein</fullName>
    </submittedName>
</protein>
<proteinExistence type="predicted"/>
<reference evidence="1" key="1">
    <citation type="submission" date="2015-07" db="EMBL/GenBank/DDBJ databases">
        <title>Draft genome sequence of Streptomyces fradiae, a resistant strain to nitron-oligomycin.</title>
        <authorList>
            <person name="Vatlin A.A."/>
            <person name="Bekker O.B."/>
            <person name="Danilenko V.N."/>
        </authorList>
    </citation>
    <scope>NUCLEOTIDE SEQUENCE</scope>
    <source>
        <strain evidence="1">Olg1-1</strain>
    </source>
</reference>
<dbReference type="Proteomes" id="UP000037185">
    <property type="component" value="Unassembled WGS sequence"/>
</dbReference>
<name>A0ACC4W2N0_STRFR</name>
<keyword evidence="2" id="KW-1185">Reference proteome</keyword>
<organism evidence="1 2">
    <name type="scientific">Streptomyces fradiae</name>
    <name type="common">Streptomyces roseoflavus</name>
    <dbReference type="NCBI Taxonomy" id="1906"/>
    <lineage>
        <taxon>Bacteria</taxon>
        <taxon>Bacillati</taxon>
        <taxon>Actinomycetota</taxon>
        <taxon>Actinomycetes</taxon>
        <taxon>Kitasatosporales</taxon>
        <taxon>Streptomycetaceae</taxon>
        <taxon>Streptomyces</taxon>
    </lineage>
</organism>
<sequence>AFADRDPEDSGRPGPGHTGRRRRTAVIAGAAAAVVVVCAGVLGTGLLGGDKEDRAAPDENSLTPTAVLPTDGNGPSASTSASPSASVSANGGSPSASATGSSPSASPSGTAGPAAPDGTPEPTRASGSVSDAPDEPGDGSGSGSGQDDPPVLQKGMSGPEVLEMQQRLNQVGLFSTVDEDGSYDEQDERAIANYQRWNGVEGDPSGVYGPATRRSLEERTEEP</sequence>
<dbReference type="EMBL" id="LGSP01000121">
    <property type="protein sequence ID" value="KNE78904.1"/>
    <property type="molecule type" value="Genomic_DNA"/>
</dbReference>
<comment type="caution">
    <text evidence="1">The sequence shown here is derived from an EMBL/GenBank/DDBJ whole genome shotgun (WGS) entry which is preliminary data.</text>
</comment>
<feature type="non-terminal residue" evidence="1">
    <location>
        <position position="1"/>
    </location>
</feature>
<accession>A0ACC4W2N0</accession>
<evidence type="ECO:0000313" key="2">
    <source>
        <dbReference type="Proteomes" id="UP000037185"/>
    </source>
</evidence>
<gene>
    <name evidence="1" type="ORF">ADZ36_30550</name>
</gene>
<evidence type="ECO:0000313" key="1">
    <source>
        <dbReference type="EMBL" id="KNE78904.1"/>
    </source>
</evidence>